<keyword evidence="3" id="KW-0813">Transport</keyword>
<comment type="similarity">
    <text evidence="2">Belongs to the major facilitator superfamily. Sodium/anion cotransporter family.</text>
</comment>
<dbReference type="FunFam" id="1.20.1250.20:FF:000003">
    <property type="entry name" value="Solute carrier family 17 member 3"/>
    <property type="match status" value="1"/>
</dbReference>
<feature type="transmembrane region" description="Helical" evidence="13">
    <location>
        <begin position="183"/>
        <end position="203"/>
    </location>
</feature>
<dbReference type="GO" id="GO:0015293">
    <property type="term" value="F:symporter activity"/>
    <property type="evidence" value="ECO:0007669"/>
    <property type="project" value="UniProtKB-KW"/>
</dbReference>
<evidence type="ECO:0000256" key="13">
    <source>
        <dbReference type="SAM" id="Phobius"/>
    </source>
</evidence>
<dbReference type="Proteomes" id="UP001497472">
    <property type="component" value="Unassembled WGS sequence"/>
</dbReference>
<dbReference type="PANTHER" id="PTHR11662">
    <property type="entry name" value="SOLUTE CARRIER FAMILY 17"/>
    <property type="match status" value="1"/>
</dbReference>
<gene>
    <name evidence="15" type="ORF">LNINA_LOCUS13469</name>
</gene>
<evidence type="ECO:0000256" key="1">
    <source>
        <dbReference type="ARBA" id="ARBA00004141"/>
    </source>
</evidence>
<feature type="transmembrane region" description="Helical" evidence="13">
    <location>
        <begin position="209"/>
        <end position="231"/>
    </location>
</feature>
<dbReference type="Pfam" id="PF07690">
    <property type="entry name" value="MFS_1"/>
    <property type="match status" value="1"/>
</dbReference>
<feature type="transmembrane region" description="Helical" evidence="13">
    <location>
        <begin position="92"/>
        <end position="112"/>
    </location>
</feature>
<keyword evidence="4 13" id="KW-0812">Transmembrane</keyword>
<dbReference type="InterPro" id="IPR011701">
    <property type="entry name" value="MFS"/>
</dbReference>
<dbReference type="InterPro" id="IPR020846">
    <property type="entry name" value="MFS_dom"/>
</dbReference>
<name>A0AAV1JYG7_9NEOP</name>
<keyword evidence="8 13" id="KW-0472">Membrane</keyword>
<dbReference type="Gene3D" id="1.20.1250.20">
    <property type="entry name" value="MFS general substrate transporter like domains"/>
    <property type="match status" value="2"/>
</dbReference>
<reference evidence="15 16" key="1">
    <citation type="submission" date="2023-11" db="EMBL/GenBank/DDBJ databases">
        <authorList>
            <person name="Okamura Y."/>
        </authorList>
    </citation>
    <scope>NUCLEOTIDE SEQUENCE [LARGE SCALE GENOMIC DNA]</scope>
</reference>
<dbReference type="PANTHER" id="PTHR11662:SF280">
    <property type="entry name" value="FI21844P1-RELATED"/>
    <property type="match status" value="1"/>
</dbReference>
<feature type="transmembrane region" description="Helical" evidence="13">
    <location>
        <begin position="272"/>
        <end position="296"/>
    </location>
</feature>
<dbReference type="InterPro" id="IPR050382">
    <property type="entry name" value="MFS_Na/Anion_cotransporter"/>
</dbReference>
<keyword evidence="5" id="KW-0769">Symport</keyword>
<feature type="transmembrane region" description="Helical" evidence="13">
    <location>
        <begin position="379"/>
        <end position="400"/>
    </location>
</feature>
<sequence length="506" mass="56299">MAYNLSVHKSGLRRRSSTSSVKKLLLDDYDGYSREEIESSFGMRHVIIFLLFLSTVTSYATRVSMSLAIVAMTKPNEHGFPVFEWEQSVRDTILSSFFWGYIVLQIPAGMLAGKFGGKMLIFVSMLITGIINLFTPLLATQGDWIAVCVCRILMGLAQGLLYPSIHGVIGQWAPLSERSRMGTIVYSGSQLGTIIEMMVAGWLSESIWGWPSVFYIAGVTCLVFSVLWYIFGASTPGTSRWISKEEKKFIELSAGATDISEQKKVATPWKDIWTSLPFWAILLAHCGQSLGFWTLLTEMPSYMDKVLGVAIKNNGIYSALPYLAMYILSFVFSWSADFLINRSILSHGTTRKIFNTIAFWGPAAALLGLSYIPAGHVPLAVAMLTVTVGLNGAHYVGFLISHIDLSPNFASTLMGITNGCGNIFSIMAPLSVTLVVKDEHSASEWRKVFFLSVGFYFLSNLFFLLFYSGTIQPWNEPKLKRNIEDGMNEKEDKTSNEMKRIGDEKL</sequence>
<keyword evidence="6 13" id="KW-1133">Transmembrane helix</keyword>
<dbReference type="FunFam" id="1.20.120.540:FF:000001">
    <property type="entry name" value="Blast:Putative inorganic phosphate cotransporter"/>
    <property type="match status" value="1"/>
</dbReference>
<feature type="transmembrane region" description="Helical" evidence="13">
    <location>
        <begin position="448"/>
        <end position="471"/>
    </location>
</feature>
<comment type="caution">
    <text evidence="15">The sequence shown here is derived from an EMBL/GenBank/DDBJ whole genome shotgun (WGS) entry which is preliminary data.</text>
</comment>
<feature type="region of interest" description="Disordered" evidence="12">
    <location>
        <begin position="485"/>
        <end position="506"/>
    </location>
</feature>
<feature type="transmembrane region" description="Helical" evidence="13">
    <location>
        <begin position="46"/>
        <end position="72"/>
    </location>
</feature>
<dbReference type="EMBL" id="CAVLEF010000278">
    <property type="protein sequence ID" value="CAK1554562.1"/>
    <property type="molecule type" value="Genomic_DNA"/>
</dbReference>
<dbReference type="PROSITE" id="PS50850">
    <property type="entry name" value="MFS"/>
    <property type="match status" value="1"/>
</dbReference>
<keyword evidence="9" id="KW-0406">Ion transport</keyword>
<evidence type="ECO:0000256" key="12">
    <source>
        <dbReference type="SAM" id="MobiDB-lite"/>
    </source>
</evidence>
<dbReference type="CDD" id="cd17318">
    <property type="entry name" value="MFS_SLC17"/>
    <property type="match status" value="1"/>
</dbReference>
<evidence type="ECO:0000256" key="11">
    <source>
        <dbReference type="ARBA" id="ARBA00068450"/>
    </source>
</evidence>
<evidence type="ECO:0000259" key="14">
    <source>
        <dbReference type="PROSITE" id="PS50850"/>
    </source>
</evidence>
<feature type="transmembrane region" description="Helical" evidence="13">
    <location>
        <begin position="144"/>
        <end position="162"/>
    </location>
</feature>
<organism evidence="15 16">
    <name type="scientific">Leptosia nina</name>
    <dbReference type="NCBI Taxonomy" id="320188"/>
    <lineage>
        <taxon>Eukaryota</taxon>
        <taxon>Metazoa</taxon>
        <taxon>Ecdysozoa</taxon>
        <taxon>Arthropoda</taxon>
        <taxon>Hexapoda</taxon>
        <taxon>Insecta</taxon>
        <taxon>Pterygota</taxon>
        <taxon>Neoptera</taxon>
        <taxon>Endopterygota</taxon>
        <taxon>Lepidoptera</taxon>
        <taxon>Glossata</taxon>
        <taxon>Ditrysia</taxon>
        <taxon>Papilionoidea</taxon>
        <taxon>Pieridae</taxon>
        <taxon>Pierinae</taxon>
        <taxon>Leptosia</taxon>
    </lineage>
</organism>
<dbReference type="SUPFAM" id="SSF103473">
    <property type="entry name" value="MFS general substrate transporter"/>
    <property type="match status" value="1"/>
</dbReference>
<evidence type="ECO:0000256" key="3">
    <source>
        <dbReference type="ARBA" id="ARBA00022448"/>
    </source>
</evidence>
<evidence type="ECO:0000256" key="4">
    <source>
        <dbReference type="ARBA" id="ARBA00022692"/>
    </source>
</evidence>
<dbReference type="InterPro" id="IPR036259">
    <property type="entry name" value="MFS_trans_sf"/>
</dbReference>
<feature type="transmembrane region" description="Helical" evidence="13">
    <location>
        <begin position="316"/>
        <end position="341"/>
    </location>
</feature>
<evidence type="ECO:0000313" key="15">
    <source>
        <dbReference type="EMBL" id="CAK1554562.1"/>
    </source>
</evidence>
<keyword evidence="9" id="KW-0739">Sodium transport</keyword>
<dbReference type="FunFam" id="1.20.1250.20:FF:000144">
    <property type="entry name" value="Picot, isoform B"/>
    <property type="match status" value="1"/>
</dbReference>
<evidence type="ECO:0000256" key="10">
    <source>
        <dbReference type="ARBA" id="ARBA00054632"/>
    </source>
</evidence>
<evidence type="ECO:0000256" key="6">
    <source>
        <dbReference type="ARBA" id="ARBA00022989"/>
    </source>
</evidence>
<protein>
    <recommendedName>
        <fullName evidence="11">Putative inorganic phosphate cotransporter</fullName>
    </recommendedName>
</protein>
<dbReference type="GO" id="GO:0006814">
    <property type="term" value="P:sodium ion transport"/>
    <property type="evidence" value="ECO:0007669"/>
    <property type="project" value="UniProtKB-KW"/>
</dbReference>
<feature type="domain" description="Major facilitator superfamily (MFS) profile" evidence="14">
    <location>
        <begin position="46"/>
        <end position="471"/>
    </location>
</feature>
<feature type="transmembrane region" description="Helical" evidence="13">
    <location>
        <begin position="119"/>
        <end position="138"/>
    </location>
</feature>
<keyword evidence="7" id="KW-0915">Sodium</keyword>
<evidence type="ECO:0000256" key="9">
    <source>
        <dbReference type="ARBA" id="ARBA00023201"/>
    </source>
</evidence>
<evidence type="ECO:0000256" key="8">
    <source>
        <dbReference type="ARBA" id="ARBA00023136"/>
    </source>
</evidence>
<evidence type="ECO:0000256" key="7">
    <source>
        <dbReference type="ARBA" id="ARBA00023053"/>
    </source>
</evidence>
<proteinExistence type="inferred from homology"/>
<comment type="function">
    <text evidence="10">May be an inorganic phosphate cotransporter.</text>
</comment>
<feature type="transmembrane region" description="Helical" evidence="13">
    <location>
        <begin position="412"/>
        <end position="436"/>
    </location>
</feature>
<comment type="subcellular location">
    <subcellularLocation>
        <location evidence="1">Membrane</location>
        <topology evidence="1">Multi-pass membrane protein</topology>
    </subcellularLocation>
</comment>
<feature type="transmembrane region" description="Helical" evidence="13">
    <location>
        <begin position="353"/>
        <end position="373"/>
    </location>
</feature>
<dbReference type="GO" id="GO:0016020">
    <property type="term" value="C:membrane"/>
    <property type="evidence" value="ECO:0007669"/>
    <property type="project" value="UniProtKB-SubCell"/>
</dbReference>
<evidence type="ECO:0000256" key="2">
    <source>
        <dbReference type="ARBA" id="ARBA00008586"/>
    </source>
</evidence>
<keyword evidence="16" id="KW-1185">Reference proteome</keyword>
<dbReference type="GO" id="GO:0006820">
    <property type="term" value="P:monoatomic anion transport"/>
    <property type="evidence" value="ECO:0007669"/>
    <property type="project" value="TreeGrafter"/>
</dbReference>
<evidence type="ECO:0000256" key="5">
    <source>
        <dbReference type="ARBA" id="ARBA00022847"/>
    </source>
</evidence>
<accession>A0AAV1JYG7</accession>
<dbReference type="AlphaFoldDB" id="A0AAV1JYG7"/>
<evidence type="ECO:0000313" key="16">
    <source>
        <dbReference type="Proteomes" id="UP001497472"/>
    </source>
</evidence>